<dbReference type="SUPFAM" id="SSF52540">
    <property type="entry name" value="P-loop containing nucleoside triphosphate hydrolases"/>
    <property type="match status" value="2"/>
</dbReference>
<organism evidence="1 2">
    <name type="scientific">Faecalispora sporosphaeroides</name>
    <dbReference type="NCBI Taxonomy" id="1549"/>
    <lineage>
        <taxon>Bacteria</taxon>
        <taxon>Bacillati</taxon>
        <taxon>Bacillota</taxon>
        <taxon>Clostridia</taxon>
        <taxon>Eubacteriales</taxon>
        <taxon>Oscillospiraceae</taxon>
        <taxon>Faecalispora</taxon>
    </lineage>
</organism>
<proteinExistence type="predicted"/>
<dbReference type="InterPro" id="IPR027417">
    <property type="entry name" value="P-loop_NTPase"/>
</dbReference>
<dbReference type="Proteomes" id="UP000754750">
    <property type="component" value="Unassembled WGS sequence"/>
</dbReference>
<sequence length="357" mass="40054">MFPGNNTSQGFFSYFAYILPPQNARRIYCLKGGPGVGKSTFLKRIGERMTLEGYALEYMHCASDPDSLDCLVIPALGVALIDGTAPHVTDPMYPAAVDEIINLGEYWNEEAIRESRDEIIRIGADIKRQYRHAYQSLAAAKCLMDDILETIESATDRAGALLQAQRIIDSELEKVAVTGRLGKTRRLFACAITPSGIVNHLESLANSAEKVYSIRSVWGVGVHEMLKKVTDEAVFRGLDVELYYSPLAPETRIEHVLIPELKLAFLSEQDGFELKSRRQTILDLTQYTDPAQAERQKDATEFNSKTFDTLLGEALKALAQTKKLHDELEGHYIPHMNFERVQQKQEEICEQILALAK</sequence>
<dbReference type="EMBL" id="SVNY01000001">
    <property type="protein sequence ID" value="MBE6832113.1"/>
    <property type="molecule type" value="Genomic_DNA"/>
</dbReference>
<name>A0A928KQL8_9FIRM</name>
<reference evidence="1" key="1">
    <citation type="submission" date="2019-04" db="EMBL/GenBank/DDBJ databases">
        <title>Evolution of Biomass-Degrading Anaerobic Consortia Revealed by Metagenomics.</title>
        <authorList>
            <person name="Peng X."/>
        </authorList>
    </citation>
    <scope>NUCLEOTIDE SEQUENCE</scope>
    <source>
        <strain evidence="1">SIG551</strain>
    </source>
</reference>
<accession>A0A928KQL8</accession>
<protein>
    <recommendedName>
        <fullName evidence="3">ATPase</fullName>
    </recommendedName>
</protein>
<comment type="caution">
    <text evidence="1">The sequence shown here is derived from an EMBL/GenBank/DDBJ whole genome shotgun (WGS) entry which is preliminary data.</text>
</comment>
<dbReference type="AlphaFoldDB" id="A0A928KQL8"/>
<evidence type="ECO:0000313" key="1">
    <source>
        <dbReference type="EMBL" id="MBE6832113.1"/>
    </source>
</evidence>
<gene>
    <name evidence="1" type="ORF">E7512_00765</name>
</gene>
<evidence type="ECO:0000313" key="2">
    <source>
        <dbReference type="Proteomes" id="UP000754750"/>
    </source>
</evidence>
<evidence type="ECO:0008006" key="3">
    <source>
        <dbReference type="Google" id="ProtNLM"/>
    </source>
</evidence>